<evidence type="ECO:0000313" key="9">
    <source>
        <dbReference type="Proteomes" id="UP000053235"/>
    </source>
</evidence>
<dbReference type="GO" id="GO:0022857">
    <property type="term" value="F:transmembrane transporter activity"/>
    <property type="evidence" value="ECO:0007669"/>
    <property type="project" value="InterPro"/>
</dbReference>
<keyword evidence="5 6" id="KW-0472">Membrane</keyword>
<evidence type="ECO:0000256" key="1">
    <source>
        <dbReference type="ARBA" id="ARBA00004141"/>
    </source>
</evidence>
<evidence type="ECO:0000256" key="6">
    <source>
        <dbReference type="SAM" id="Phobius"/>
    </source>
</evidence>
<feature type="transmembrane region" description="Helical" evidence="6">
    <location>
        <begin position="285"/>
        <end position="304"/>
    </location>
</feature>
<dbReference type="GO" id="GO:0016020">
    <property type="term" value="C:membrane"/>
    <property type="evidence" value="ECO:0007669"/>
    <property type="project" value="UniProtKB-SubCell"/>
</dbReference>
<dbReference type="InterPro" id="IPR036259">
    <property type="entry name" value="MFS_trans_sf"/>
</dbReference>
<feature type="transmembrane region" description="Helical" evidence="6">
    <location>
        <begin position="12"/>
        <end position="36"/>
    </location>
</feature>
<dbReference type="Gene3D" id="1.20.1250.20">
    <property type="entry name" value="MFS general substrate transporter like domains"/>
    <property type="match status" value="1"/>
</dbReference>
<dbReference type="InterPro" id="IPR001958">
    <property type="entry name" value="Tet-R_TetA/multi-R_MdtG-like"/>
</dbReference>
<sequence length="422" mass="45310">MPGRPKRSNALIFIFITLTINAMGIGLMMPVMPSLLTELTSLPVGEAALWGGWLSVVFALMQFLFGPTLGSLSDRFGRRLVLLISTLTVAADYLLIALSWNLAVLFIARMISGIAGATYSAGAAYIADISEKEDRATNFGLLGAAFGVGFVLGPVIGGLLGEYGSRAPFYAGAALSFLNFLFGYFVLPETLKPENRRVFNWKRANPFGALKHIYSNKEVRVLLLALLLFDIAHYVYPAVWSYFTAEVFAWTPADIGLSLAVVGFGYAFVQGYLIRVLDRRIGTGAILMIGLTCNLIAFVALSIAESGWVAYAFIGFAVTGALATPAFTGLMSNRVPENAQGELQGLIASAAGLAMIISPFVMTQSFSFFTRAGTDLYFPGIPFVIAAVLISLSGLIALPFLKNQRIASANTQTEPSQTPVKE</sequence>
<proteinExistence type="predicted"/>
<dbReference type="Proteomes" id="UP000053235">
    <property type="component" value="Unassembled WGS sequence"/>
</dbReference>
<gene>
    <name evidence="8" type="primary">tetA_1</name>
    <name evidence="8" type="ORF">LAX5112_00591</name>
</gene>
<evidence type="ECO:0000256" key="3">
    <source>
        <dbReference type="ARBA" id="ARBA00022692"/>
    </source>
</evidence>
<dbReference type="PRINTS" id="PR01035">
    <property type="entry name" value="TCRTETA"/>
</dbReference>
<dbReference type="PROSITE" id="PS50850">
    <property type="entry name" value="MFS"/>
    <property type="match status" value="1"/>
</dbReference>
<dbReference type="OrthoDB" id="9764259at2"/>
<dbReference type="EMBL" id="CXWD01000002">
    <property type="protein sequence ID" value="CTQ65334.1"/>
    <property type="molecule type" value="Genomic_DNA"/>
</dbReference>
<dbReference type="InterPro" id="IPR011701">
    <property type="entry name" value="MFS"/>
</dbReference>
<feature type="transmembrane region" description="Helical" evidence="6">
    <location>
        <begin position="221"/>
        <end position="243"/>
    </location>
</feature>
<keyword evidence="2" id="KW-0813">Transport</keyword>
<protein>
    <submittedName>
        <fullName evidence="8">Tetracycline resistance protein, class C</fullName>
    </submittedName>
</protein>
<feature type="transmembrane region" description="Helical" evidence="6">
    <location>
        <begin position="48"/>
        <end position="68"/>
    </location>
</feature>
<feature type="transmembrane region" description="Helical" evidence="6">
    <location>
        <begin position="381"/>
        <end position="401"/>
    </location>
</feature>
<dbReference type="PANTHER" id="PTHR23504:SF15">
    <property type="entry name" value="MAJOR FACILITATOR SUPERFAMILY (MFS) PROFILE DOMAIN-CONTAINING PROTEIN"/>
    <property type="match status" value="1"/>
</dbReference>
<keyword evidence="4 6" id="KW-1133">Transmembrane helix</keyword>
<feature type="transmembrane region" description="Helical" evidence="6">
    <location>
        <begin position="310"/>
        <end position="331"/>
    </location>
</feature>
<dbReference type="STRING" id="388408.LAX5112_00591"/>
<feature type="transmembrane region" description="Helical" evidence="6">
    <location>
        <begin position="255"/>
        <end position="273"/>
    </location>
</feature>
<feature type="transmembrane region" description="Helical" evidence="6">
    <location>
        <begin position="106"/>
        <end position="127"/>
    </location>
</feature>
<keyword evidence="3 6" id="KW-0812">Transmembrane</keyword>
<dbReference type="RefSeq" id="WP_082428879.1">
    <property type="nucleotide sequence ID" value="NZ_CXWD01000002.1"/>
</dbReference>
<evidence type="ECO:0000259" key="7">
    <source>
        <dbReference type="PROSITE" id="PS50850"/>
    </source>
</evidence>
<dbReference type="SUPFAM" id="SSF103473">
    <property type="entry name" value="MFS general substrate transporter"/>
    <property type="match status" value="1"/>
</dbReference>
<dbReference type="Pfam" id="PF07690">
    <property type="entry name" value="MFS_1"/>
    <property type="match status" value="1"/>
</dbReference>
<accession>A0A0M6ZUZ3</accession>
<feature type="transmembrane region" description="Helical" evidence="6">
    <location>
        <begin position="343"/>
        <end position="361"/>
    </location>
</feature>
<evidence type="ECO:0000256" key="4">
    <source>
        <dbReference type="ARBA" id="ARBA00022989"/>
    </source>
</evidence>
<evidence type="ECO:0000313" key="8">
    <source>
        <dbReference type="EMBL" id="CTQ65334.1"/>
    </source>
</evidence>
<dbReference type="AlphaFoldDB" id="A0A0M6ZUZ3"/>
<reference evidence="9" key="1">
    <citation type="submission" date="2015-07" db="EMBL/GenBank/DDBJ databases">
        <authorList>
            <person name="Rodrigo-Torres Lidia"/>
            <person name="Arahal R.David."/>
        </authorList>
    </citation>
    <scope>NUCLEOTIDE SEQUENCE [LARGE SCALE GENOMIC DNA]</scope>
    <source>
        <strain evidence="9">CECT 5112</strain>
    </source>
</reference>
<feature type="transmembrane region" description="Helical" evidence="6">
    <location>
        <begin position="167"/>
        <end position="187"/>
    </location>
</feature>
<dbReference type="InterPro" id="IPR020846">
    <property type="entry name" value="MFS_dom"/>
</dbReference>
<feature type="transmembrane region" description="Helical" evidence="6">
    <location>
        <begin position="80"/>
        <end position="100"/>
    </location>
</feature>
<dbReference type="CDD" id="cd17388">
    <property type="entry name" value="MFS_TetA"/>
    <property type="match status" value="1"/>
</dbReference>
<keyword evidence="9" id="KW-1185">Reference proteome</keyword>
<feature type="domain" description="Major facilitator superfamily (MFS) profile" evidence="7">
    <location>
        <begin position="10"/>
        <end position="405"/>
    </location>
</feature>
<feature type="transmembrane region" description="Helical" evidence="6">
    <location>
        <begin position="139"/>
        <end position="161"/>
    </location>
</feature>
<comment type="subcellular location">
    <subcellularLocation>
        <location evidence="1">Membrane</location>
        <topology evidence="1">Multi-pass membrane protein</topology>
    </subcellularLocation>
</comment>
<organism evidence="8 9">
    <name type="scientific">Roseibium alexandrii</name>
    <dbReference type="NCBI Taxonomy" id="388408"/>
    <lineage>
        <taxon>Bacteria</taxon>
        <taxon>Pseudomonadati</taxon>
        <taxon>Pseudomonadota</taxon>
        <taxon>Alphaproteobacteria</taxon>
        <taxon>Hyphomicrobiales</taxon>
        <taxon>Stappiaceae</taxon>
        <taxon>Roseibium</taxon>
    </lineage>
</organism>
<evidence type="ECO:0000256" key="2">
    <source>
        <dbReference type="ARBA" id="ARBA00022448"/>
    </source>
</evidence>
<name>A0A0M6ZUZ3_9HYPH</name>
<dbReference type="PANTHER" id="PTHR23504">
    <property type="entry name" value="MAJOR FACILITATOR SUPERFAMILY DOMAIN-CONTAINING PROTEIN 10"/>
    <property type="match status" value="1"/>
</dbReference>
<evidence type="ECO:0000256" key="5">
    <source>
        <dbReference type="ARBA" id="ARBA00023136"/>
    </source>
</evidence>